<sequence length="59" mass="6631">MVGSKLLVALRSVEVKRSLLVFQIVAIITVPLGHFIQSAHRMPQADPLMSFNFRLVARK</sequence>
<proteinExistence type="predicted"/>
<evidence type="ECO:0000313" key="3">
    <source>
        <dbReference type="Proteomes" id="UP000217790"/>
    </source>
</evidence>
<dbReference type="InParanoid" id="A0A2H3CYH1"/>
<keyword evidence="1" id="KW-1133">Transmembrane helix</keyword>
<organism evidence="2 3">
    <name type="scientific">Armillaria gallica</name>
    <name type="common">Bulbous honey fungus</name>
    <name type="synonym">Armillaria bulbosa</name>
    <dbReference type="NCBI Taxonomy" id="47427"/>
    <lineage>
        <taxon>Eukaryota</taxon>
        <taxon>Fungi</taxon>
        <taxon>Dikarya</taxon>
        <taxon>Basidiomycota</taxon>
        <taxon>Agaricomycotina</taxon>
        <taxon>Agaricomycetes</taxon>
        <taxon>Agaricomycetidae</taxon>
        <taxon>Agaricales</taxon>
        <taxon>Marasmiineae</taxon>
        <taxon>Physalacriaceae</taxon>
        <taxon>Armillaria</taxon>
    </lineage>
</organism>
<reference evidence="3" key="1">
    <citation type="journal article" date="2017" name="Nat. Ecol. Evol.">
        <title>Genome expansion and lineage-specific genetic innovations in the forest pathogenic fungi Armillaria.</title>
        <authorList>
            <person name="Sipos G."/>
            <person name="Prasanna A.N."/>
            <person name="Walter M.C."/>
            <person name="O'Connor E."/>
            <person name="Balint B."/>
            <person name="Krizsan K."/>
            <person name="Kiss B."/>
            <person name="Hess J."/>
            <person name="Varga T."/>
            <person name="Slot J."/>
            <person name="Riley R."/>
            <person name="Boka B."/>
            <person name="Rigling D."/>
            <person name="Barry K."/>
            <person name="Lee J."/>
            <person name="Mihaltcheva S."/>
            <person name="LaButti K."/>
            <person name="Lipzen A."/>
            <person name="Waldron R."/>
            <person name="Moloney N.M."/>
            <person name="Sperisen C."/>
            <person name="Kredics L."/>
            <person name="Vagvoelgyi C."/>
            <person name="Patrignani A."/>
            <person name="Fitzpatrick D."/>
            <person name="Nagy I."/>
            <person name="Doyle S."/>
            <person name="Anderson J.B."/>
            <person name="Grigoriev I.V."/>
            <person name="Gueldener U."/>
            <person name="Muensterkoetter M."/>
            <person name="Nagy L.G."/>
        </authorList>
    </citation>
    <scope>NUCLEOTIDE SEQUENCE [LARGE SCALE GENOMIC DNA]</scope>
    <source>
        <strain evidence="3">Ar21-2</strain>
    </source>
</reference>
<accession>A0A2H3CYH1</accession>
<gene>
    <name evidence="2" type="ORF">ARMGADRAFT_440434</name>
</gene>
<keyword evidence="3" id="KW-1185">Reference proteome</keyword>
<feature type="transmembrane region" description="Helical" evidence="1">
    <location>
        <begin position="20"/>
        <end position="39"/>
    </location>
</feature>
<evidence type="ECO:0000313" key="2">
    <source>
        <dbReference type="EMBL" id="PBK88055.1"/>
    </source>
</evidence>
<protein>
    <submittedName>
        <fullName evidence="2">Uncharacterized protein</fullName>
    </submittedName>
</protein>
<dbReference type="AlphaFoldDB" id="A0A2H3CYH1"/>
<keyword evidence="1" id="KW-0472">Membrane</keyword>
<dbReference type="EMBL" id="KZ293675">
    <property type="protein sequence ID" value="PBK88055.1"/>
    <property type="molecule type" value="Genomic_DNA"/>
</dbReference>
<evidence type="ECO:0000256" key="1">
    <source>
        <dbReference type="SAM" id="Phobius"/>
    </source>
</evidence>
<name>A0A2H3CYH1_ARMGA</name>
<keyword evidence="1" id="KW-0812">Transmembrane</keyword>
<dbReference type="Proteomes" id="UP000217790">
    <property type="component" value="Unassembled WGS sequence"/>
</dbReference>